<dbReference type="STRING" id="237682.SAMN05421676_104250"/>
<name>A0A1I0E0E8_9BACI</name>
<keyword evidence="1" id="KW-1133">Transmembrane helix</keyword>
<evidence type="ECO:0000256" key="1">
    <source>
        <dbReference type="SAM" id="Phobius"/>
    </source>
</evidence>
<dbReference type="Proteomes" id="UP000199095">
    <property type="component" value="Unassembled WGS sequence"/>
</dbReference>
<accession>A0A1I0E0E8</accession>
<feature type="transmembrane region" description="Helical" evidence="1">
    <location>
        <begin position="40"/>
        <end position="59"/>
    </location>
</feature>
<dbReference type="EMBL" id="FOHJ01000004">
    <property type="protein sequence ID" value="SET38474.1"/>
    <property type="molecule type" value="Genomic_DNA"/>
</dbReference>
<feature type="transmembrane region" description="Helical" evidence="1">
    <location>
        <begin position="110"/>
        <end position="129"/>
    </location>
</feature>
<keyword evidence="3" id="KW-1185">Reference proteome</keyword>
<gene>
    <name evidence="2" type="ORF">SAMN05421676_104250</name>
</gene>
<evidence type="ECO:0000313" key="3">
    <source>
        <dbReference type="Proteomes" id="UP000199095"/>
    </source>
</evidence>
<organism evidence="2 3">
    <name type="scientific">Salinibacillus kushneri</name>
    <dbReference type="NCBI Taxonomy" id="237682"/>
    <lineage>
        <taxon>Bacteria</taxon>
        <taxon>Bacillati</taxon>
        <taxon>Bacillota</taxon>
        <taxon>Bacilli</taxon>
        <taxon>Bacillales</taxon>
        <taxon>Bacillaceae</taxon>
        <taxon>Salinibacillus</taxon>
    </lineage>
</organism>
<dbReference type="AlphaFoldDB" id="A0A1I0E0E8"/>
<keyword evidence="1" id="KW-0812">Transmembrane</keyword>
<evidence type="ECO:0000313" key="2">
    <source>
        <dbReference type="EMBL" id="SET38474.1"/>
    </source>
</evidence>
<keyword evidence="1" id="KW-0472">Membrane</keyword>
<feature type="transmembrane region" description="Helical" evidence="1">
    <location>
        <begin position="80"/>
        <end position="104"/>
    </location>
</feature>
<reference evidence="3" key="1">
    <citation type="submission" date="2016-10" db="EMBL/GenBank/DDBJ databases">
        <authorList>
            <person name="Varghese N."/>
            <person name="Submissions S."/>
        </authorList>
    </citation>
    <scope>NUCLEOTIDE SEQUENCE [LARGE SCALE GENOMIC DNA]</scope>
    <source>
        <strain evidence="3">CGMCC 1.3566</strain>
    </source>
</reference>
<sequence length="162" mass="18775">MNAVGYILGIIGFGLGEWLCYIKLQENVRFPFSEELPVMIIHYINLFTIYLMAILLLQWNTLQMIRQINHTGPFMIPSKVLTPMVFLIFGMVYPAVVFAKFFYYITLGEFNLYSIIFVTLGLLCLTEAVKKTGFTEHEQEYNHVLPHETQKGQSSILYSFKV</sequence>
<protein>
    <submittedName>
        <fullName evidence="2">Uncharacterized protein</fullName>
    </submittedName>
</protein>
<proteinExistence type="predicted"/>